<comment type="subcellular location">
    <subcellularLocation>
        <location evidence="1">Cell membrane</location>
        <topology evidence="1">Multi-pass membrane protein</topology>
    </subcellularLocation>
</comment>
<reference evidence="9" key="1">
    <citation type="journal article" date="2019" name="Int. J. Syst. Evol. Microbiol.">
        <title>The Global Catalogue of Microorganisms (GCM) 10K type strain sequencing project: providing services to taxonomists for standard genome sequencing and annotation.</title>
        <authorList>
            <consortium name="The Broad Institute Genomics Platform"/>
            <consortium name="The Broad Institute Genome Sequencing Center for Infectious Disease"/>
            <person name="Wu L."/>
            <person name="Ma J."/>
        </authorList>
    </citation>
    <scope>NUCLEOTIDE SEQUENCE [LARGE SCALE GENOMIC DNA]</scope>
    <source>
        <strain evidence="9">NBRC 101365</strain>
    </source>
</reference>
<feature type="transmembrane region" description="Helical" evidence="7">
    <location>
        <begin position="49"/>
        <end position="69"/>
    </location>
</feature>
<dbReference type="Pfam" id="PF02417">
    <property type="entry name" value="Chromate_transp"/>
    <property type="match status" value="1"/>
</dbReference>
<evidence type="ECO:0000256" key="3">
    <source>
        <dbReference type="ARBA" id="ARBA00022475"/>
    </source>
</evidence>
<dbReference type="EMBL" id="BSPC01000007">
    <property type="protein sequence ID" value="GLS18011.1"/>
    <property type="molecule type" value="Genomic_DNA"/>
</dbReference>
<dbReference type="InterPro" id="IPR003370">
    <property type="entry name" value="Chromate_transpt"/>
</dbReference>
<protein>
    <submittedName>
        <fullName evidence="8">Chromate transporter</fullName>
    </submittedName>
</protein>
<evidence type="ECO:0000256" key="1">
    <source>
        <dbReference type="ARBA" id="ARBA00004651"/>
    </source>
</evidence>
<evidence type="ECO:0000256" key="7">
    <source>
        <dbReference type="SAM" id="Phobius"/>
    </source>
</evidence>
<dbReference type="PANTHER" id="PTHR43663">
    <property type="entry name" value="CHROMATE TRANSPORT PROTEIN-RELATED"/>
    <property type="match status" value="1"/>
</dbReference>
<dbReference type="RefSeq" id="WP_284310839.1">
    <property type="nucleotide sequence ID" value="NZ_BSPC01000007.1"/>
</dbReference>
<sequence>MSLDNLWKIVSLFGMLSILSIGGGNTVVPEMHRQAVSYGWLDGKQFADLFAIAQAAPGPSVLLVSLVGYKAGGEGLGGIIGALLATIAMVAPAGLLVYFTARFWTAAKEAPWRRAIEVGFAPLTVGLVLASGVIVAKSADHGYREWALTAVATIIFTATKINPLIVVGIAGVIGWLGWLGPVPM</sequence>
<comment type="caution">
    <text evidence="8">The sequence shown here is derived from an EMBL/GenBank/DDBJ whole genome shotgun (WGS) entry which is preliminary data.</text>
</comment>
<feature type="transmembrane region" description="Helical" evidence="7">
    <location>
        <begin position="75"/>
        <end position="99"/>
    </location>
</feature>
<keyword evidence="4 7" id="KW-0812">Transmembrane</keyword>
<keyword evidence="6 7" id="KW-0472">Membrane</keyword>
<dbReference type="Proteomes" id="UP001156882">
    <property type="component" value="Unassembled WGS sequence"/>
</dbReference>
<dbReference type="PANTHER" id="PTHR43663:SF1">
    <property type="entry name" value="CHROMATE TRANSPORTER"/>
    <property type="match status" value="1"/>
</dbReference>
<feature type="transmembrane region" description="Helical" evidence="7">
    <location>
        <begin position="120"/>
        <end position="139"/>
    </location>
</feature>
<evidence type="ECO:0000313" key="9">
    <source>
        <dbReference type="Proteomes" id="UP001156882"/>
    </source>
</evidence>
<keyword evidence="9" id="KW-1185">Reference proteome</keyword>
<gene>
    <name evidence="8" type="ORF">GCM10007874_10270</name>
</gene>
<comment type="similarity">
    <text evidence="2">Belongs to the chromate ion transporter (CHR) (TC 2.A.51) family.</text>
</comment>
<name>A0ABQ6CCA4_9HYPH</name>
<keyword evidence="3" id="KW-1003">Cell membrane</keyword>
<organism evidence="8 9">
    <name type="scientific">Labrys miyagiensis</name>
    <dbReference type="NCBI Taxonomy" id="346912"/>
    <lineage>
        <taxon>Bacteria</taxon>
        <taxon>Pseudomonadati</taxon>
        <taxon>Pseudomonadota</taxon>
        <taxon>Alphaproteobacteria</taxon>
        <taxon>Hyphomicrobiales</taxon>
        <taxon>Xanthobacteraceae</taxon>
        <taxon>Labrys</taxon>
    </lineage>
</organism>
<evidence type="ECO:0000256" key="6">
    <source>
        <dbReference type="ARBA" id="ARBA00023136"/>
    </source>
</evidence>
<evidence type="ECO:0000313" key="8">
    <source>
        <dbReference type="EMBL" id="GLS18011.1"/>
    </source>
</evidence>
<evidence type="ECO:0000256" key="5">
    <source>
        <dbReference type="ARBA" id="ARBA00022989"/>
    </source>
</evidence>
<dbReference type="InterPro" id="IPR052518">
    <property type="entry name" value="CHR_Transporter"/>
</dbReference>
<feature type="transmembrane region" description="Helical" evidence="7">
    <location>
        <begin position="151"/>
        <end position="178"/>
    </location>
</feature>
<feature type="transmembrane region" description="Helical" evidence="7">
    <location>
        <begin position="6"/>
        <end position="28"/>
    </location>
</feature>
<evidence type="ECO:0000256" key="4">
    <source>
        <dbReference type="ARBA" id="ARBA00022692"/>
    </source>
</evidence>
<accession>A0ABQ6CCA4</accession>
<proteinExistence type="inferred from homology"/>
<evidence type="ECO:0000256" key="2">
    <source>
        <dbReference type="ARBA" id="ARBA00005262"/>
    </source>
</evidence>
<keyword evidence="5 7" id="KW-1133">Transmembrane helix</keyword>